<evidence type="ECO:0000313" key="2">
    <source>
        <dbReference type="EMBL" id="KAK8052435.1"/>
    </source>
</evidence>
<sequence length="502" mass="55756">MSALRLVLMVPSDLNSPVREYDRSSPYRNLVLANDDTEDWSACDDAKLRRKVQNRLNQRAKRKRKGLDKPDQPAASKPIAGRPPKSIAPATPANNGVIEIPRSVDHLRGLSPSLESAICRKMFYTAYTTVWPSVLPGGGKALLQSCLQDPLLMDATLARLAKVLMARTQNQENIQLLCETQSRIIPCIREDVAKKRFSDTVLTTMMTISAETAYDATAQENLKLFGTGFIIKLGALEVHGCLTYDTKQYDLYRRLVVDRGGIDSFVIPNNREYVLMMDLLHVSRTLSMPNFELPLLYQNAICAKLREARPPDLEVDAFDVADGKIKEALLDTKLVCSLFDQFVTQPDAKLGAVVSYRNLLLHRLLSLPRNVPAHEICRLAMLVVAFGSTYPMPILEPSRIAAHALAARIVDPIYTAGKDDAFIFWACLLGMMAVATRGGVSPAELAYHHVLTSLIARLNLATWEEARMLLKRHIWPETICDGGGLTIWLRCVAGVSSAFIIT</sequence>
<proteinExistence type="predicted"/>
<gene>
    <name evidence="2" type="ORF">PG993_003820</name>
</gene>
<evidence type="ECO:0008006" key="4">
    <source>
        <dbReference type="Google" id="ProtNLM"/>
    </source>
</evidence>
<accession>A0ABR1U0K6</accession>
<dbReference type="EMBL" id="JAQQWK010000002">
    <property type="protein sequence ID" value="KAK8052435.1"/>
    <property type="molecule type" value="Genomic_DNA"/>
</dbReference>
<name>A0ABR1U0K6_9PEZI</name>
<feature type="region of interest" description="Disordered" evidence="1">
    <location>
        <begin position="55"/>
        <end position="95"/>
    </location>
</feature>
<evidence type="ECO:0000256" key="1">
    <source>
        <dbReference type="SAM" id="MobiDB-lite"/>
    </source>
</evidence>
<feature type="compositionally biased region" description="Basic residues" evidence="1">
    <location>
        <begin position="55"/>
        <end position="66"/>
    </location>
</feature>
<evidence type="ECO:0000313" key="3">
    <source>
        <dbReference type="Proteomes" id="UP001444661"/>
    </source>
</evidence>
<reference evidence="2 3" key="1">
    <citation type="submission" date="2023-01" db="EMBL/GenBank/DDBJ databases">
        <title>Analysis of 21 Apiospora genomes using comparative genomics revels a genus with tremendous synthesis potential of carbohydrate active enzymes and secondary metabolites.</title>
        <authorList>
            <person name="Sorensen T."/>
        </authorList>
    </citation>
    <scope>NUCLEOTIDE SEQUENCE [LARGE SCALE GENOMIC DNA]</scope>
    <source>
        <strain evidence="2 3">CBS 33761</strain>
    </source>
</reference>
<keyword evidence="3" id="KW-1185">Reference proteome</keyword>
<protein>
    <recommendedName>
        <fullName evidence="4">Tachykinin family protein</fullName>
    </recommendedName>
</protein>
<comment type="caution">
    <text evidence="2">The sequence shown here is derived from an EMBL/GenBank/DDBJ whole genome shotgun (WGS) entry which is preliminary data.</text>
</comment>
<dbReference type="Proteomes" id="UP001444661">
    <property type="component" value="Unassembled WGS sequence"/>
</dbReference>
<organism evidence="2 3">
    <name type="scientific">Apiospora rasikravindrae</name>
    <dbReference type="NCBI Taxonomy" id="990691"/>
    <lineage>
        <taxon>Eukaryota</taxon>
        <taxon>Fungi</taxon>
        <taxon>Dikarya</taxon>
        <taxon>Ascomycota</taxon>
        <taxon>Pezizomycotina</taxon>
        <taxon>Sordariomycetes</taxon>
        <taxon>Xylariomycetidae</taxon>
        <taxon>Amphisphaeriales</taxon>
        <taxon>Apiosporaceae</taxon>
        <taxon>Apiospora</taxon>
    </lineage>
</organism>